<evidence type="ECO:0000313" key="3">
    <source>
        <dbReference type="EMBL" id="QEM01871.1"/>
    </source>
</evidence>
<dbReference type="PRINTS" id="PR00974">
    <property type="entry name" value="RIBOSOMALS18"/>
</dbReference>
<dbReference type="EMBL" id="MK573210">
    <property type="protein sequence ID" value="QEM01871.1"/>
    <property type="molecule type" value="Genomic_DNA"/>
</dbReference>
<accession>A0A5C1H8H5</accession>
<proteinExistence type="predicted"/>
<evidence type="ECO:0000256" key="2">
    <source>
        <dbReference type="ARBA" id="ARBA00023274"/>
    </source>
</evidence>
<dbReference type="GO" id="GO:0003735">
    <property type="term" value="F:structural constituent of ribosome"/>
    <property type="evidence" value="ECO:0007669"/>
    <property type="project" value="InterPro"/>
</dbReference>
<dbReference type="SUPFAM" id="SSF46911">
    <property type="entry name" value="Ribosomal protein S18"/>
    <property type="match status" value="1"/>
</dbReference>
<dbReference type="AlphaFoldDB" id="A0A5C1H8H5"/>
<protein>
    <recommendedName>
        <fullName evidence="4">30S ribosomal protein S18</fullName>
    </recommendedName>
</protein>
<keyword evidence="1" id="KW-0689">Ribosomal protein</keyword>
<gene>
    <name evidence="3" type="primary">orf59</name>
</gene>
<dbReference type="GO" id="GO:0006412">
    <property type="term" value="P:translation"/>
    <property type="evidence" value="ECO:0007669"/>
    <property type="project" value="InterPro"/>
</dbReference>
<dbReference type="GO" id="GO:0005840">
    <property type="term" value="C:ribosome"/>
    <property type="evidence" value="ECO:0007669"/>
    <property type="project" value="UniProtKB-KW"/>
</dbReference>
<dbReference type="Gene3D" id="4.10.640.10">
    <property type="entry name" value="Ribosomal protein S18"/>
    <property type="match status" value="1"/>
</dbReference>
<evidence type="ECO:0008006" key="4">
    <source>
        <dbReference type="Google" id="ProtNLM"/>
    </source>
</evidence>
<organism evidence="3">
    <name type="scientific">Nephromyces sp. ex Molgula occidentalis</name>
    <dbReference type="NCBI Taxonomy" id="2544991"/>
    <lineage>
        <taxon>Eukaryota</taxon>
        <taxon>Sar</taxon>
        <taxon>Alveolata</taxon>
        <taxon>Apicomplexa</taxon>
        <taxon>Aconoidasida</taxon>
        <taxon>Nephromycida</taxon>
        <taxon>Nephromyces</taxon>
    </lineage>
</organism>
<reference evidence="3" key="1">
    <citation type="journal article" date="2019" name="Genome Biol. Evol.">
        <title>Nephromyces represents a diverse and novel lineage of the Apicomplexa that has retained apicoplasts.</title>
        <authorList>
            <person name="Munoz-Gomez S.A."/>
            <person name="Durnin K."/>
            <person name="Eme L."/>
            <person name="Paight C."/>
            <person name="Lane C.E."/>
            <person name="Saffo M.B."/>
            <person name="Slamovits C.H."/>
        </authorList>
    </citation>
    <scope>NUCLEOTIDE SEQUENCE</scope>
    <source>
        <strain evidence="3">705</strain>
    </source>
</reference>
<dbReference type="GO" id="GO:1990904">
    <property type="term" value="C:ribonucleoprotein complex"/>
    <property type="evidence" value="ECO:0007669"/>
    <property type="project" value="UniProtKB-KW"/>
</dbReference>
<sequence>MSHNFINFSLKEKKFLSKYYLTNSNKLKKKKITKLTNKKHKFINKVIKQFRFLGLLPFLNNKIIKLI</sequence>
<dbReference type="InterPro" id="IPR036870">
    <property type="entry name" value="Ribosomal_bS18_sf"/>
</dbReference>
<dbReference type="InterPro" id="IPR001648">
    <property type="entry name" value="Ribosomal_bS18"/>
</dbReference>
<name>A0A5C1H8H5_9APIC</name>
<dbReference type="Pfam" id="PF01084">
    <property type="entry name" value="Ribosomal_S18"/>
    <property type="match status" value="1"/>
</dbReference>
<evidence type="ECO:0000256" key="1">
    <source>
        <dbReference type="ARBA" id="ARBA00022980"/>
    </source>
</evidence>
<keyword evidence="2" id="KW-0687">Ribonucleoprotein</keyword>